<protein>
    <recommendedName>
        <fullName evidence="3">EcsC family protein</fullName>
    </recommendedName>
</protein>
<dbReference type="HOGENOM" id="CLU_071994_0_1_4"/>
<evidence type="ECO:0000313" key="2">
    <source>
        <dbReference type="Proteomes" id="UP000001930"/>
    </source>
</evidence>
<organism evidence="1 2">
    <name type="scientific">Burkholderia thailandensis (strain ATCC 700388 / DSM 13276 / CCUG 48851 / CIP 106301 / E264)</name>
    <dbReference type="NCBI Taxonomy" id="271848"/>
    <lineage>
        <taxon>Bacteria</taxon>
        <taxon>Pseudomonadati</taxon>
        <taxon>Pseudomonadota</taxon>
        <taxon>Betaproteobacteria</taxon>
        <taxon>Burkholderiales</taxon>
        <taxon>Burkholderiaceae</taxon>
        <taxon>Burkholderia</taxon>
        <taxon>pseudomallei group</taxon>
    </lineage>
</organism>
<dbReference type="KEGG" id="bte:BTH_I0103"/>
<keyword evidence="2" id="KW-1185">Reference proteome</keyword>
<dbReference type="Proteomes" id="UP000001930">
    <property type="component" value="Chromosome I"/>
</dbReference>
<gene>
    <name evidence="1" type="ordered locus">BTH_I0103</name>
</gene>
<reference evidence="1 2" key="1">
    <citation type="journal article" date="2005" name="BMC Genomics">
        <title>Bacterial genome adaptation to niches: divergence of the potential virulence genes in three Burkholderia species of different survival strategies.</title>
        <authorList>
            <person name="Kim H.S."/>
            <person name="Schell M.A."/>
            <person name="Yu Y."/>
            <person name="Ulrich R.L."/>
            <person name="Sarria S.H."/>
            <person name="Nierman W.C."/>
            <person name="DeShazer D."/>
        </authorList>
    </citation>
    <scope>NUCLEOTIDE SEQUENCE [LARGE SCALE GENOMIC DNA]</scope>
    <source>
        <strain evidence="2">ATCC 700388 / DSM 13276 / CCUG 48851 / CIP 106301 / E264</strain>
    </source>
</reference>
<evidence type="ECO:0008006" key="3">
    <source>
        <dbReference type="Google" id="ProtNLM"/>
    </source>
</evidence>
<accession>Q2T2D6</accession>
<sequence>MSTGELERDGKADVWNKVLRSALALPGARIDRTSYLKRELEKRVAPELVELAIASSPARAGISSSEVEKIASSSIAWHRTGVTGTSIAAGLPGGWWMAGTIPADLTQFFWHVVVITQKLAYLHGWPDLYADGEELDDETLHIFTIFIGVMFGAAGAGALLTKLSENVAKEVATRLPRMPLTKWGLYTLAKQIAKWIGVKLTKQTFARIASKAVPVLGGLASGAITWISFSQMSSRLLSHLSGLHPHTWR</sequence>
<proteinExistence type="predicted"/>
<name>Q2T2D6_BURTA</name>
<dbReference type="GeneID" id="45123232"/>
<evidence type="ECO:0000313" key="1">
    <source>
        <dbReference type="EMBL" id="ABC37113.1"/>
    </source>
</evidence>
<dbReference type="AlphaFoldDB" id="Q2T2D6"/>
<dbReference type="RefSeq" id="WP_011401669.1">
    <property type="nucleotide sequence ID" value="NC_007651.1"/>
</dbReference>
<dbReference type="EMBL" id="CP000086">
    <property type="protein sequence ID" value="ABC37113.1"/>
    <property type="molecule type" value="Genomic_DNA"/>
</dbReference>